<dbReference type="Gene3D" id="3.40.50.1820">
    <property type="entry name" value="alpha/beta hydrolase"/>
    <property type="match status" value="1"/>
</dbReference>
<organism evidence="3 4">
    <name type="scientific">Pendulispora rubella</name>
    <dbReference type="NCBI Taxonomy" id="2741070"/>
    <lineage>
        <taxon>Bacteria</taxon>
        <taxon>Pseudomonadati</taxon>
        <taxon>Myxococcota</taxon>
        <taxon>Myxococcia</taxon>
        <taxon>Myxococcales</taxon>
        <taxon>Sorangiineae</taxon>
        <taxon>Pendulisporaceae</taxon>
        <taxon>Pendulispora</taxon>
    </lineage>
</organism>
<accession>A0ABZ2LGM1</accession>
<dbReference type="InterPro" id="IPR029058">
    <property type="entry name" value="AB_hydrolase_fold"/>
</dbReference>
<feature type="domain" description="Serine aminopeptidase S33" evidence="2">
    <location>
        <begin position="55"/>
        <end position="167"/>
    </location>
</feature>
<evidence type="ECO:0000259" key="2">
    <source>
        <dbReference type="Pfam" id="PF12146"/>
    </source>
</evidence>
<name>A0ABZ2LGM1_9BACT</name>
<proteinExistence type="predicted"/>
<feature type="compositionally biased region" description="Basic and acidic residues" evidence="1">
    <location>
        <begin position="1"/>
        <end position="10"/>
    </location>
</feature>
<feature type="region of interest" description="Disordered" evidence="1">
    <location>
        <begin position="1"/>
        <end position="22"/>
    </location>
</feature>
<keyword evidence="4" id="KW-1185">Reference proteome</keyword>
<evidence type="ECO:0000313" key="3">
    <source>
        <dbReference type="EMBL" id="WXB08321.1"/>
    </source>
</evidence>
<dbReference type="InterPro" id="IPR022742">
    <property type="entry name" value="Hydrolase_4"/>
</dbReference>
<evidence type="ECO:0000256" key="1">
    <source>
        <dbReference type="SAM" id="MobiDB-lite"/>
    </source>
</evidence>
<evidence type="ECO:0000313" key="4">
    <source>
        <dbReference type="Proteomes" id="UP001374803"/>
    </source>
</evidence>
<dbReference type="Proteomes" id="UP001374803">
    <property type="component" value="Chromosome"/>
</dbReference>
<reference evidence="3" key="1">
    <citation type="submission" date="2021-12" db="EMBL/GenBank/DDBJ databases">
        <title>Discovery of the Pendulisporaceae a myxobacterial family with distinct sporulation behavior and unique specialized metabolism.</title>
        <authorList>
            <person name="Garcia R."/>
            <person name="Popoff A."/>
            <person name="Bader C.D."/>
            <person name="Loehr J."/>
            <person name="Walesch S."/>
            <person name="Walt C."/>
            <person name="Boldt J."/>
            <person name="Bunk B."/>
            <person name="Haeckl F.J.F.P.J."/>
            <person name="Gunesch A.P."/>
            <person name="Birkelbach J."/>
            <person name="Nuebel U."/>
            <person name="Pietschmann T."/>
            <person name="Bach T."/>
            <person name="Mueller R."/>
        </authorList>
    </citation>
    <scope>NUCLEOTIDE SEQUENCE</scope>
    <source>
        <strain evidence="3">MSr11367</strain>
    </source>
</reference>
<keyword evidence="3" id="KW-0378">Hydrolase</keyword>
<dbReference type="RefSeq" id="WP_394837996.1">
    <property type="nucleotide sequence ID" value="NZ_CP089929.1"/>
</dbReference>
<dbReference type="EMBL" id="CP089983">
    <property type="protein sequence ID" value="WXB08321.1"/>
    <property type="molecule type" value="Genomic_DNA"/>
</dbReference>
<dbReference type="SUPFAM" id="SSF53474">
    <property type="entry name" value="alpha/beta-Hydrolases"/>
    <property type="match status" value="1"/>
</dbReference>
<dbReference type="InterPro" id="IPR017208">
    <property type="entry name" value="UCP037442_abhydr"/>
</dbReference>
<gene>
    <name evidence="3" type="ORF">LVJ94_13880</name>
</gene>
<sequence>MQSIPFEKRSTPLPRHARAGGGEPWAMATRETEMLQAEDGYELGTSWYYPERLARGAVLLAPAMAVPQLYYDAFARWLADRGFLAVTFDYRGIGGSLHGKLRDVGGDLFTWARDTGTVLSVLRQRAKGLPITWIGHSLGGQLVPFVPGHEHAQRIVTIATGTGYWRHNARPTRLRAGLLWHAIVPPLLAAYGYFPGKRFNMVGDLPHGVMKQWRSWCMHPEYLVGIEGDAARQRFASVTVPLTSISFTDDEMMSSRNTEILHAFYTGTRREMVRLTPGDVGLPRIGHFGFFRRNMKDALWNRLIAPLLPS</sequence>
<dbReference type="GO" id="GO:0016787">
    <property type="term" value="F:hydrolase activity"/>
    <property type="evidence" value="ECO:0007669"/>
    <property type="project" value="UniProtKB-KW"/>
</dbReference>
<dbReference type="PIRSF" id="PIRSF037442">
    <property type="entry name" value="UCP037442_abhydr"/>
    <property type="match status" value="1"/>
</dbReference>
<dbReference type="Pfam" id="PF12146">
    <property type="entry name" value="Hydrolase_4"/>
    <property type="match status" value="1"/>
</dbReference>
<protein>
    <submittedName>
        <fullName evidence="3">Alpha/beta hydrolase</fullName>
    </submittedName>
</protein>